<reference evidence="2 3" key="1">
    <citation type="journal article" date="2016" name="Nat. Commun.">
        <title>Thousands of microbial genomes shed light on interconnected biogeochemical processes in an aquifer system.</title>
        <authorList>
            <person name="Anantharaman K."/>
            <person name="Brown C.T."/>
            <person name="Hug L.A."/>
            <person name="Sharon I."/>
            <person name="Castelle C.J."/>
            <person name="Probst A.J."/>
            <person name="Thomas B.C."/>
            <person name="Singh A."/>
            <person name="Wilkins M.J."/>
            <person name="Karaoz U."/>
            <person name="Brodie E.L."/>
            <person name="Williams K.H."/>
            <person name="Hubbard S.S."/>
            <person name="Banfield J.F."/>
        </authorList>
    </citation>
    <scope>NUCLEOTIDE SEQUENCE [LARGE SCALE GENOMIC DNA]</scope>
</reference>
<sequence>MKTLTLKEIDEVRKTGYRPSVICCCVHDKKVLFLYKKEFSMWMFPQSSVRNKEELVEAAGREIREELGESFAKNCNSADAFAFGEDMIEFLPEKQNLEELKTDDGQECKMLGKKYFYCAVAAKDETLNISETQYDDHYWLEFQPAMFLAKKIHQPGKRRITMKALELLKSLDLIG</sequence>
<dbReference type="Gene3D" id="3.90.79.10">
    <property type="entry name" value="Nucleoside Triphosphate Pyrophosphohydrolase"/>
    <property type="match status" value="1"/>
</dbReference>
<organism evidence="2 3">
    <name type="scientific">candidate division WWE3 bacterium RIFOXYC1_FULL_39_7</name>
    <dbReference type="NCBI Taxonomy" id="1802643"/>
    <lineage>
        <taxon>Bacteria</taxon>
        <taxon>Katanobacteria</taxon>
    </lineage>
</organism>
<feature type="domain" description="Nudix hydrolase" evidence="1">
    <location>
        <begin position="16"/>
        <end position="166"/>
    </location>
</feature>
<dbReference type="EMBL" id="MEWA01000009">
    <property type="protein sequence ID" value="OGC70189.1"/>
    <property type="molecule type" value="Genomic_DNA"/>
</dbReference>
<comment type="caution">
    <text evidence="2">The sequence shown here is derived from an EMBL/GenBank/DDBJ whole genome shotgun (WGS) entry which is preliminary data.</text>
</comment>
<evidence type="ECO:0000313" key="2">
    <source>
        <dbReference type="EMBL" id="OGC70189.1"/>
    </source>
</evidence>
<evidence type="ECO:0000313" key="3">
    <source>
        <dbReference type="Proteomes" id="UP000179113"/>
    </source>
</evidence>
<dbReference type="SUPFAM" id="SSF55811">
    <property type="entry name" value="Nudix"/>
    <property type="match status" value="1"/>
</dbReference>
<dbReference type="Proteomes" id="UP000179113">
    <property type="component" value="Unassembled WGS sequence"/>
</dbReference>
<name>A0A1F4WLC4_UNCKA</name>
<dbReference type="PROSITE" id="PS51462">
    <property type="entry name" value="NUDIX"/>
    <property type="match status" value="1"/>
</dbReference>
<proteinExistence type="predicted"/>
<evidence type="ECO:0000259" key="1">
    <source>
        <dbReference type="PROSITE" id="PS51462"/>
    </source>
</evidence>
<gene>
    <name evidence="2" type="ORF">A2415_00770</name>
</gene>
<protein>
    <recommendedName>
        <fullName evidence="1">Nudix hydrolase domain-containing protein</fullName>
    </recommendedName>
</protein>
<accession>A0A1F4WLC4</accession>
<dbReference type="InterPro" id="IPR015797">
    <property type="entry name" value="NUDIX_hydrolase-like_dom_sf"/>
</dbReference>
<dbReference type="AlphaFoldDB" id="A0A1F4WLC4"/>
<dbReference type="InterPro" id="IPR000086">
    <property type="entry name" value="NUDIX_hydrolase_dom"/>
</dbReference>
<dbReference type="Pfam" id="PF00293">
    <property type="entry name" value="NUDIX"/>
    <property type="match status" value="1"/>
</dbReference>